<reference evidence="1 2" key="1">
    <citation type="journal article" date="2003" name="Science">
        <title>Genome of Geobacter sulfurreducens: metal reduction in subsurface environments.</title>
        <authorList>
            <person name="Methe B.A."/>
            <person name="Nelson K.E."/>
            <person name="Eisen J.A."/>
            <person name="Paulsen I.T."/>
            <person name="Nelson W."/>
            <person name="Heidelberg J.F."/>
            <person name="Wu D."/>
            <person name="Wu M."/>
            <person name="Ward N."/>
            <person name="Beanan M.J."/>
            <person name="Dodson R.J."/>
            <person name="Madupu R."/>
            <person name="Brinkac L.M."/>
            <person name="Daugherty S.C."/>
            <person name="DeBoy R.T."/>
            <person name="Durkin A.S."/>
            <person name="Gwinn M."/>
            <person name="Kolonay J.F."/>
            <person name="Sullivan S.A."/>
            <person name="Haft D.H."/>
            <person name="Selengut J."/>
            <person name="Davidsen T.M."/>
            <person name="Zafar N."/>
            <person name="White O."/>
            <person name="Tran B."/>
            <person name="Romero C."/>
            <person name="Forberger H.A."/>
            <person name="Weidman J."/>
            <person name="Khouri H."/>
            <person name="Feldblyum T.V."/>
            <person name="Utterback T.R."/>
            <person name="Van Aken S.E."/>
            <person name="Lovley D.R."/>
            <person name="Fraser C.M."/>
        </authorList>
    </citation>
    <scope>NUCLEOTIDE SEQUENCE [LARGE SCALE GENOMIC DNA]</scope>
    <source>
        <strain evidence="2">ATCC 51573 / DSM 12127 / PCA</strain>
    </source>
</reference>
<dbReference type="HOGENOM" id="CLU_2806351_0_0_7"/>
<keyword evidence="2" id="KW-1185">Reference proteome</keyword>
<reference evidence="1 2" key="2">
    <citation type="journal article" date="2012" name="BMC Genomics">
        <title>Comparative genomic analysis of Geobacter sulfurreducens KN400, a strain with enhanced capacity for extracellular electron transfer and electricity production.</title>
        <authorList>
            <person name="Butler J.E."/>
            <person name="Young N.D."/>
            <person name="Aklujkar M."/>
            <person name="Lovley D.R."/>
        </authorList>
    </citation>
    <scope>NUCLEOTIDE SEQUENCE [LARGE SCALE GENOMIC DNA]</scope>
    <source>
        <strain evidence="2">ATCC 51573 / DSM 12127 / PCA</strain>
    </source>
</reference>
<dbReference type="STRING" id="243231.GSU3571"/>
<sequence>MHVPGSPVCMTVLSALRRLWHDVDGSGSGAVYPVSVMVFLSGSDRVHQGMRSALPGLRIRQFHERVR</sequence>
<dbReference type="InParanoid" id="I7F9L4"/>
<gene>
    <name evidence="1" type="ordered locus">GSU3571</name>
</gene>
<dbReference type="AlphaFoldDB" id="I7F9L4"/>
<organism evidence="1 2">
    <name type="scientific">Geobacter sulfurreducens (strain ATCC 51573 / DSM 12127 / PCA)</name>
    <dbReference type="NCBI Taxonomy" id="243231"/>
    <lineage>
        <taxon>Bacteria</taxon>
        <taxon>Pseudomonadati</taxon>
        <taxon>Thermodesulfobacteriota</taxon>
        <taxon>Desulfuromonadia</taxon>
        <taxon>Geobacterales</taxon>
        <taxon>Geobacteraceae</taxon>
        <taxon>Geobacter</taxon>
    </lineage>
</organism>
<dbReference type="EMBL" id="AE017180">
    <property type="protein sequence ID" value="AFP20469.1"/>
    <property type="molecule type" value="Genomic_DNA"/>
</dbReference>
<evidence type="ECO:0000313" key="1">
    <source>
        <dbReference type="EMBL" id="AFP20469.1"/>
    </source>
</evidence>
<evidence type="ECO:0000313" key="2">
    <source>
        <dbReference type="Proteomes" id="UP000000577"/>
    </source>
</evidence>
<dbReference type="Proteomes" id="UP000000577">
    <property type="component" value="Chromosome"/>
</dbReference>
<accession>I7F9L4</accession>
<dbReference type="KEGG" id="gsu:GSU3571"/>
<name>I7F9L4_GEOSL</name>
<protein>
    <submittedName>
        <fullName evidence="1">Uncharacterized protein</fullName>
    </submittedName>
</protein>
<dbReference type="EnsemblBacteria" id="AFP20469">
    <property type="protein sequence ID" value="AFP20469"/>
    <property type="gene ID" value="GSU3571"/>
</dbReference>
<proteinExistence type="predicted"/>